<feature type="compositionally biased region" description="Low complexity" evidence="1">
    <location>
        <begin position="1"/>
        <end position="29"/>
    </location>
</feature>
<comment type="caution">
    <text evidence="2">The sequence shown here is derived from an EMBL/GenBank/DDBJ whole genome shotgun (WGS) entry which is preliminary data.</text>
</comment>
<accession>A0A6V8LTC7</accession>
<feature type="region of interest" description="Disordered" evidence="1">
    <location>
        <begin position="1"/>
        <end position="39"/>
    </location>
</feature>
<reference evidence="2 3" key="2">
    <citation type="submission" date="2020-05" db="EMBL/GenBank/DDBJ databases">
        <title>Draft genome sequence of Desulfovibrio sp. strainFSS-1.</title>
        <authorList>
            <person name="Shimoshige H."/>
            <person name="Kobayashi H."/>
            <person name="Maekawa T."/>
        </authorList>
    </citation>
    <scope>NUCLEOTIDE SEQUENCE [LARGE SCALE GENOMIC DNA]</scope>
    <source>
        <strain evidence="2 3">SIID29052-01</strain>
    </source>
</reference>
<sequence>MSISALTSSQSSTISLITGTTQTQSTSATELMSQGQGIDEAKISKGGQQMKALSDLAASDPEKFKQAAQGISEALAKKASEATDSNEASALQEMADKWAESAESGAMPAFEPPAPPSGSEGGAMGQSAALKYRSGNGSNPMATMDSAVSGVLSSLGISVGSSSSSSGGASFTTSVSSTSSTSA</sequence>
<gene>
    <name evidence="2" type="ORF">NNJEOMEG_00895</name>
</gene>
<feature type="region of interest" description="Disordered" evidence="1">
    <location>
        <begin position="98"/>
        <end position="144"/>
    </location>
</feature>
<dbReference type="Proteomes" id="UP000494245">
    <property type="component" value="Unassembled WGS sequence"/>
</dbReference>
<proteinExistence type="predicted"/>
<reference evidence="2 3" key="1">
    <citation type="submission" date="2020-04" db="EMBL/GenBank/DDBJ databases">
        <authorList>
            <consortium name="Desulfovibrio sp. FSS-1 genome sequencing consortium"/>
            <person name="Shimoshige H."/>
            <person name="Kobayashi H."/>
            <person name="Maekawa T."/>
        </authorList>
    </citation>
    <scope>NUCLEOTIDE SEQUENCE [LARGE SCALE GENOMIC DNA]</scope>
    <source>
        <strain evidence="2 3">SIID29052-01</strain>
    </source>
</reference>
<evidence type="ECO:0000313" key="2">
    <source>
        <dbReference type="EMBL" id="GFK93066.1"/>
    </source>
</evidence>
<dbReference type="EMBL" id="BLTE01000003">
    <property type="protein sequence ID" value="GFK93066.1"/>
    <property type="molecule type" value="Genomic_DNA"/>
</dbReference>
<name>A0A6V8LTC7_9BACT</name>
<keyword evidence="3" id="KW-1185">Reference proteome</keyword>
<organism evidence="2 3">
    <name type="scientific">Fundidesulfovibrio magnetotacticus</name>
    <dbReference type="NCBI Taxonomy" id="2730080"/>
    <lineage>
        <taxon>Bacteria</taxon>
        <taxon>Pseudomonadati</taxon>
        <taxon>Thermodesulfobacteriota</taxon>
        <taxon>Desulfovibrionia</taxon>
        <taxon>Desulfovibrionales</taxon>
        <taxon>Desulfovibrionaceae</taxon>
        <taxon>Fundidesulfovibrio</taxon>
    </lineage>
</organism>
<evidence type="ECO:0000313" key="3">
    <source>
        <dbReference type="Proteomes" id="UP000494245"/>
    </source>
</evidence>
<dbReference type="AlphaFoldDB" id="A0A6V8LTC7"/>
<feature type="region of interest" description="Disordered" evidence="1">
    <location>
        <begin position="158"/>
        <end position="183"/>
    </location>
</feature>
<evidence type="ECO:0000256" key="1">
    <source>
        <dbReference type="SAM" id="MobiDB-lite"/>
    </source>
</evidence>
<dbReference type="RefSeq" id="WP_173081740.1">
    <property type="nucleotide sequence ID" value="NZ_BLTE01000003.1"/>
</dbReference>
<protein>
    <submittedName>
        <fullName evidence="2">Uncharacterized protein</fullName>
    </submittedName>
</protein>